<feature type="region of interest" description="Disordered" evidence="1">
    <location>
        <begin position="130"/>
        <end position="163"/>
    </location>
</feature>
<name>A0ABW1AFS7_9ACTN</name>
<dbReference type="Proteomes" id="UP001596074">
    <property type="component" value="Unassembled WGS sequence"/>
</dbReference>
<accession>A0ABW1AFS7</accession>
<evidence type="ECO:0000313" key="2">
    <source>
        <dbReference type="EMBL" id="MFC5753391.1"/>
    </source>
</evidence>
<evidence type="ECO:0008006" key="4">
    <source>
        <dbReference type="Google" id="ProtNLM"/>
    </source>
</evidence>
<proteinExistence type="predicted"/>
<organism evidence="2 3">
    <name type="scientific">Actinomadura rugatobispora</name>
    <dbReference type="NCBI Taxonomy" id="1994"/>
    <lineage>
        <taxon>Bacteria</taxon>
        <taxon>Bacillati</taxon>
        <taxon>Actinomycetota</taxon>
        <taxon>Actinomycetes</taxon>
        <taxon>Streptosporangiales</taxon>
        <taxon>Thermomonosporaceae</taxon>
        <taxon>Actinomadura</taxon>
    </lineage>
</organism>
<protein>
    <recommendedName>
        <fullName evidence="4">DUF4355 domain-containing protein</fullName>
    </recommendedName>
</protein>
<evidence type="ECO:0000313" key="3">
    <source>
        <dbReference type="Proteomes" id="UP001596074"/>
    </source>
</evidence>
<evidence type="ECO:0000256" key="1">
    <source>
        <dbReference type="SAM" id="MobiDB-lite"/>
    </source>
</evidence>
<sequence>MSREETTVPEETTEIPAEPEAPEEAPPAAEAAEVEQDGDQEGGKANREAARYRTQLRETRTQLEQATGRLAAMQRAEVERLAGQGLARGADLMVYRGEDIAGYLSEDGTVNAEAVQAAVAELVKERAYLSSKPRFQGGADQGPRRSVKAPPSRMGAIFDRKPS</sequence>
<dbReference type="EMBL" id="JBHSON010000111">
    <property type="protein sequence ID" value="MFC5753391.1"/>
    <property type="molecule type" value="Genomic_DNA"/>
</dbReference>
<feature type="region of interest" description="Disordered" evidence="1">
    <location>
        <begin position="1"/>
        <end position="60"/>
    </location>
</feature>
<dbReference type="RefSeq" id="WP_378290361.1">
    <property type="nucleotide sequence ID" value="NZ_JBHSON010000111.1"/>
</dbReference>
<comment type="caution">
    <text evidence="2">The sequence shown here is derived from an EMBL/GenBank/DDBJ whole genome shotgun (WGS) entry which is preliminary data.</text>
</comment>
<gene>
    <name evidence="2" type="ORF">ACFPZN_47895</name>
</gene>
<reference evidence="3" key="1">
    <citation type="journal article" date="2019" name="Int. J. Syst. Evol. Microbiol.">
        <title>The Global Catalogue of Microorganisms (GCM) 10K type strain sequencing project: providing services to taxonomists for standard genome sequencing and annotation.</title>
        <authorList>
            <consortium name="The Broad Institute Genomics Platform"/>
            <consortium name="The Broad Institute Genome Sequencing Center for Infectious Disease"/>
            <person name="Wu L."/>
            <person name="Ma J."/>
        </authorList>
    </citation>
    <scope>NUCLEOTIDE SEQUENCE [LARGE SCALE GENOMIC DNA]</scope>
    <source>
        <strain evidence="3">KCTC 42087</strain>
    </source>
</reference>
<keyword evidence="3" id="KW-1185">Reference proteome</keyword>
<feature type="compositionally biased region" description="Basic and acidic residues" evidence="1">
    <location>
        <begin position="41"/>
        <end position="60"/>
    </location>
</feature>